<dbReference type="Gene3D" id="3.90.1200.10">
    <property type="match status" value="1"/>
</dbReference>
<dbReference type="InterPro" id="IPR011009">
    <property type="entry name" value="Kinase-like_dom_sf"/>
</dbReference>
<dbReference type="PANTHER" id="PTHR21310">
    <property type="entry name" value="AMINOGLYCOSIDE PHOSPHOTRANSFERASE-RELATED-RELATED"/>
    <property type="match status" value="1"/>
</dbReference>
<name>A0A5Q4BJG3_9PEZI</name>
<keyword evidence="3" id="KW-1185">Reference proteome</keyword>
<dbReference type="OrthoDB" id="4836165at2759"/>
<reference evidence="2 3" key="1">
    <citation type="journal article" date="2019" name="Sci. Rep.">
        <title>Colletotrichum shisoi sp. nov., an anthracnose pathogen of Perilla frutescens in Japan: molecular phylogenetic, morphological and genomic evidence.</title>
        <authorList>
            <person name="Gan P."/>
            <person name="Tsushima A."/>
            <person name="Hiroyama R."/>
            <person name="Narusaka M."/>
            <person name="Takano Y."/>
            <person name="Narusaka Y."/>
            <person name="Kawaradani M."/>
            <person name="Damm U."/>
            <person name="Shirasu K."/>
        </authorList>
    </citation>
    <scope>NUCLEOTIDE SEQUENCE [LARGE SCALE GENOMIC DNA]</scope>
    <source>
        <strain evidence="2 3">PG-2018a</strain>
    </source>
</reference>
<dbReference type="SUPFAM" id="SSF56112">
    <property type="entry name" value="Protein kinase-like (PK-like)"/>
    <property type="match status" value="1"/>
</dbReference>
<evidence type="ECO:0000259" key="1">
    <source>
        <dbReference type="Pfam" id="PF01636"/>
    </source>
</evidence>
<dbReference type="Gene3D" id="3.30.200.20">
    <property type="entry name" value="Phosphorylase Kinase, domain 1"/>
    <property type="match status" value="1"/>
</dbReference>
<gene>
    <name evidence="2" type="ORF">CSHISOI_08343</name>
</gene>
<sequence>MTFPGLNWKGSDYYPHDSSSARTVRECINRINEPELCHYASQINNNVPCDLLPYTTNGLHHLVSIIEFKDKTRWIARMQMTKSTEDTAAGLKVEVDTMSLLADQTRVPVPRVFGYQLTDENPIGAAFILMDFLPGNVAVDACGGYAAHQGEIPTEHRHGFYKSIARIQLEITSARLPNIGTVSKNKEGGYSVGPLPGIGGPFETASAFFKAWSKWAIFPKSLETIRLHMNGGPMEKVVAAINQFPSGIGSMAGRPSSLDCGPFPLVHRDFYHSNIIVDDEYHPIGIIDWEGACTLPWELVEFPLFLETLPATMDSPSNYDECGQPLDIQTRQRLRDRKIYAEMVARFEESNGMDSMLSSTLVDEKVQSLAYAVRVYLDPGKLGFYDVVLTEYTQRSTCKN</sequence>
<dbReference type="AlphaFoldDB" id="A0A5Q4BJG3"/>
<organism evidence="2 3">
    <name type="scientific">Colletotrichum shisoi</name>
    <dbReference type="NCBI Taxonomy" id="2078593"/>
    <lineage>
        <taxon>Eukaryota</taxon>
        <taxon>Fungi</taxon>
        <taxon>Dikarya</taxon>
        <taxon>Ascomycota</taxon>
        <taxon>Pezizomycotina</taxon>
        <taxon>Sordariomycetes</taxon>
        <taxon>Hypocreomycetidae</taxon>
        <taxon>Glomerellales</taxon>
        <taxon>Glomerellaceae</taxon>
        <taxon>Colletotrichum</taxon>
        <taxon>Colletotrichum destructivum species complex</taxon>
    </lineage>
</organism>
<dbReference type="InterPro" id="IPR051678">
    <property type="entry name" value="AGP_Transferase"/>
</dbReference>
<protein>
    <recommendedName>
        <fullName evidence="1">Aminoglycoside phosphotransferase domain-containing protein</fullName>
    </recommendedName>
</protein>
<evidence type="ECO:0000313" key="2">
    <source>
        <dbReference type="EMBL" id="TQN67095.1"/>
    </source>
</evidence>
<proteinExistence type="predicted"/>
<dbReference type="Pfam" id="PF01636">
    <property type="entry name" value="APH"/>
    <property type="match status" value="1"/>
</dbReference>
<comment type="caution">
    <text evidence="2">The sequence shown here is derived from an EMBL/GenBank/DDBJ whole genome shotgun (WGS) entry which is preliminary data.</text>
</comment>
<dbReference type="Proteomes" id="UP000326340">
    <property type="component" value="Unassembled WGS sequence"/>
</dbReference>
<dbReference type="PANTHER" id="PTHR21310:SF15">
    <property type="entry name" value="AMINOGLYCOSIDE PHOSPHOTRANSFERASE DOMAIN-CONTAINING PROTEIN"/>
    <property type="match status" value="1"/>
</dbReference>
<evidence type="ECO:0000313" key="3">
    <source>
        <dbReference type="Proteomes" id="UP000326340"/>
    </source>
</evidence>
<feature type="domain" description="Aminoglycoside phosphotransferase" evidence="1">
    <location>
        <begin position="262"/>
        <end position="293"/>
    </location>
</feature>
<dbReference type="EMBL" id="PUHP01001008">
    <property type="protein sequence ID" value="TQN67095.1"/>
    <property type="molecule type" value="Genomic_DNA"/>
</dbReference>
<accession>A0A5Q4BJG3</accession>
<dbReference type="InterPro" id="IPR002575">
    <property type="entry name" value="Aminoglycoside_PTrfase"/>
</dbReference>